<gene>
    <name evidence="2" type="ORF">QPX58_10755</name>
</gene>
<evidence type="ECO:0000313" key="2">
    <source>
        <dbReference type="EMBL" id="MDK4335881.1"/>
    </source>
</evidence>
<keyword evidence="1" id="KW-0472">Membrane</keyword>
<keyword evidence="1" id="KW-1133">Transmembrane helix</keyword>
<dbReference type="Proteomes" id="UP001230317">
    <property type="component" value="Unassembled WGS sequence"/>
</dbReference>
<accession>A0AAP4BZ82</accession>
<dbReference type="RefSeq" id="WP_284609209.1">
    <property type="nucleotide sequence ID" value="NZ_JASNTZ010000003.1"/>
</dbReference>
<comment type="caution">
    <text evidence="2">The sequence shown here is derived from an EMBL/GenBank/DDBJ whole genome shotgun (WGS) entry which is preliminary data.</text>
</comment>
<name>A0AAP4BZ82_9CORY</name>
<organism evidence="2 3">
    <name type="scientific">Corynebacterium accolens</name>
    <dbReference type="NCBI Taxonomy" id="38284"/>
    <lineage>
        <taxon>Bacteria</taxon>
        <taxon>Bacillati</taxon>
        <taxon>Actinomycetota</taxon>
        <taxon>Actinomycetes</taxon>
        <taxon>Mycobacteriales</taxon>
        <taxon>Corynebacteriaceae</taxon>
        <taxon>Corynebacterium</taxon>
    </lineage>
</organism>
<reference evidence="2" key="1">
    <citation type="submission" date="2023-05" db="EMBL/GenBank/DDBJ databases">
        <title>Metabolic capabilities are highly conserved among human nasal-associated Corynebacterium species in pangenomic analyses.</title>
        <authorList>
            <person name="Tran T.H."/>
            <person name="Roberts A.Q."/>
            <person name="Escapa I.F."/>
            <person name="Gao W."/>
            <person name="Conlan S."/>
            <person name="Kong H."/>
            <person name="Segre J.A."/>
            <person name="Kelly M.S."/>
            <person name="Lemon K.P."/>
        </authorList>
    </citation>
    <scope>NUCLEOTIDE SEQUENCE</scope>
    <source>
        <strain evidence="2">KPL2618</strain>
    </source>
</reference>
<protein>
    <submittedName>
        <fullName evidence="2">Uncharacterized protein</fullName>
    </submittedName>
</protein>
<dbReference type="AlphaFoldDB" id="A0AAP4BZ82"/>
<dbReference type="EMBL" id="JASNVU010000016">
    <property type="protein sequence ID" value="MDK4335881.1"/>
    <property type="molecule type" value="Genomic_DNA"/>
</dbReference>
<proteinExistence type="predicted"/>
<feature type="transmembrane region" description="Helical" evidence="1">
    <location>
        <begin position="82"/>
        <end position="115"/>
    </location>
</feature>
<evidence type="ECO:0000256" key="1">
    <source>
        <dbReference type="SAM" id="Phobius"/>
    </source>
</evidence>
<feature type="transmembrane region" description="Helical" evidence="1">
    <location>
        <begin position="52"/>
        <end position="70"/>
    </location>
</feature>
<keyword evidence="1" id="KW-0812">Transmembrane</keyword>
<sequence>MEFLGKRITWKSHPYVLRFFETTWAVMVAYPAGQIAESGLKEAVSSDKSNFIFYAVITFGFFLSAGNAAREGENPWRYRIQAAGVMIAVTVIAVAFPYSWVFALITIAAVVYYLWPRIAVESS</sequence>
<evidence type="ECO:0000313" key="3">
    <source>
        <dbReference type="Proteomes" id="UP001230317"/>
    </source>
</evidence>